<comment type="caution">
    <text evidence="1">The sequence shown here is derived from an EMBL/GenBank/DDBJ whole genome shotgun (WGS) entry which is preliminary data.</text>
</comment>
<proteinExistence type="predicted"/>
<accession>A0A1J5PU25</accession>
<organism evidence="1">
    <name type="scientific">mine drainage metagenome</name>
    <dbReference type="NCBI Taxonomy" id="410659"/>
    <lineage>
        <taxon>unclassified sequences</taxon>
        <taxon>metagenomes</taxon>
        <taxon>ecological metagenomes</taxon>
    </lineage>
</organism>
<protein>
    <submittedName>
        <fullName evidence="1">Uncharacterized protein</fullName>
    </submittedName>
</protein>
<gene>
    <name evidence="1" type="ORF">GALL_471430</name>
</gene>
<evidence type="ECO:0000313" key="1">
    <source>
        <dbReference type="EMBL" id="OIQ71239.1"/>
    </source>
</evidence>
<reference evidence="1" key="1">
    <citation type="submission" date="2016-10" db="EMBL/GenBank/DDBJ databases">
        <title>Sequence of Gallionella enrichment culture.</title>
        <authorList>
            <person name="Poehlein A."/>
            <person name="Muehling M."/>
            <person name="Daniel R."/>
        </authorList>
    </citation>
    <scope>NUCLEOTIDE SEQUENCE</scope>
</reference>
<dbReference type="EMBL" id="MLJW01003818">
    <property type="protein sequence ID" value="OIQ71239.1"/>
    <property type="molecule type" value="Genomic_DNA"/>
</dbReference>
<sequence>MDRFWAWVQTTPPAHDAPIDREAIAAIRLVAQHDPYDVTIALLPLVQEAI</sequence>
<dbReference type="AlphaFoldDB" id="A0A1J5PU25"/>
<name>A0A1J5PU25_9ZZZZ</name>